<feature type="region of interest" description="Disordered" evidence="1">
    <location>
        <begin position="227"/>
        <end position="248"/>
    </location>
</feature>
<protein>
    <submittedName>
        <fullName evidence="3">Cob(II)yrinic acid a,c-diamide reductase</fullName>
    </submittedName>
</protein>
<dbReference type="PANTHER" id="PTHR23026">
    <property type="entry name" value="NADPH NITROREDUCTASE"/>
    <property type="match status" value="1"/>
</dbReference>
<dbReference type="Pfam" id="PF00881">
    <property type="entry name" value="Nitroreductase"/>
    <property type="match status" value="1"/>
</dbReference>
<evidence type="ECO:0000313" key="3">
    <source>
        <dbReference type="EMBL" id="EFG83215.1"/>
    </source>
</evidence>
<dbReference type="AlphaFoldDB" id="D5QIA0"/>
<evidence type="ECO:0000256" key="1">
    <source>
        <dbReference type="SAM" id="MobiDB-lite"/>
    </source>
</evidence>
<dbReference type="HOGENOM" id="CLU_070764_3_0_5"/>
<comment type="caution">
    <text evidence="3">The sequence shown here is derived from an EMBL/GenBank/DDBJ whole genome shotgun (WGS) entry which is preliminary data.</text>
</comment>
<feature type="region of interest" description="Disordered" evidence="1">
    <location>
        <begin position="1"/>
        <end position="41"/>
    </location>
</feature>
<dbReference type="SUPFAM" id="SSF55469">
    <property type="entry name" value="FMN-dependent nitroreductase-like"/>
    <property type="match status" value="1"/>
</dbReference>
<feature type="compositionally biased region" description="Basic and acidic residues" evidence="1">
    <location>
        <begin position="229"/>
        <end position="242"/>
    </location>
</feature>
<dbReference type="InterPro" id="IPR050627">
    <property type="entry name" value="Nitroreductase/BluB"/>
</dbReference>
<evidence type="ECO:0000259" key="2">
    <source>
        <dbReference type="Pfam" id="PF00881"/>
    </source>
</evidence>
<dbReference type="PANTHER" id="PTHR23026:SF123">
    <property type="entry name" value="NAD(P)H NITROREDUCTASE RV3131-RELATED"/>
    <property type="match status" value="1"/>
</dbReference>
<dbReference type="Gene3D" id="3.40.109.10">
    <property type="entry name" value="NADH Oxidase"/>
    <property type="match status" value="1"/>
</dbReference>
<sequence>MDETRFPLSNGPMPATGGIPAIGTSRRDPTPHKGSVMTQPGFSGTFTKEFETLLRWRRDVRHFRRDPVPAPVLDGLLATACLAPSVGLSEPWRFVRVDDPARRQAVRDDFAHCNAHALAARDGSDASDYARLKLAGLDDAPHHVAVFSDNDPTQGRGLGRGTMPQTTTWSTVMAIHTFWLAATAAGVGVGWVSIIDPARVTAMLDVAAQWELVAYLCVGYPQDPSDMPELQRRGWEHRDPERQQWINR</sequence>
<dbReference type="GO" id="GO:0016491">
    <property type="term" value="F:oxidoreductase activity"/>
    <property type="evidence" value="ECO:0007669"/>
    <property type="project" value="InterPro"/>
</dbReference>
<dbReference type="InterPro" id="IPR012825">
    <property type="entry name" value="BluB"/>
</dbReference>
<reference evidence="3 4" key="1">
    <citation type="journal article" date="2010" name="J. Bacteriol.">
        <title>Genome sequence of a cellulose-producing bacterium, Gluconacetobacter hansenii ATCC 23769.</title>
        <authorList>
            <person name="Iyer P.R."/>
            <person name="Geib S.M."/>
            <person name="Catchmark J."/>
            <person name="Kao T.H."/>
            <person name="Tien M."/>
        </authorList>
    </citation>
    <scope>NUCLEOTIDE SEQUENCE [LARGE SCALE GENOMIC DNA]</scope>
    <source>
        <strain evidence="3 4">ATCC 23769</strain>
    </source>
</reference>
<organism evidence="3 4">
    <name type="scientific">Novacetimonas hansenii ATCC 23769</name>
    <dbReference type="NCBI Taxonomy" id="714995"/>
    <lineage>
        <taxon>Bacteria</taxon>
        <taxon>Pseudomonadati</taxon>
        <taxon>Pseudomonadota</taxon>
        <taxon>Alphaproteobacteria</taxon>
        <taxon>Acetobacterales</taxon>
        <taxon>Acetobacteraceae</taxon>
        <taxon>Novacetimonas</taxon>
    </lineage>
</organism>
<accession>D5QIA0</accession>
<dbReference type="Proteomes" id="UP000006468">
    <property type="component" value="Chromosome"/>
</dbReference>
<feature type="domain" description="Nitroreductase" evidence="2">
    <location>
        <begin position="54"/>
        <end position="220"/>
    </location>
</feature>
<name>D5QIA0_NOVHA</name>
<dbReference type="InterPro" id="IPR000415">
    <property type="entry name" value="Nitroreductase-like"/>
</dbReference>
<dbReference type="InterPro" id="IPR029479">
    <property type="entry name" value="Nitroreductase"/>
</dbReference>
<evidence type="ECO:0000313" key="4">
    <source>
        <dbReference type="Proteomes" id="UP000006468"/>
    </source>
</evidence>
<proteinExistence type="predicted"/>
<dbReference type="NCBIfam" id="TIGR02476">
    <property type="entry name" value="BluB"/>
    <property type="match status" value="1"/>
</dbReference>
<gene>
    <name evidence="3" type="ORF">GXY_14407</name>
</gene>
<dbReference type="EMBL" id="ADTV01000057">
    <property type="protein sequence ID" value="EFG83215.1"/>
    <property type="molecule type" value="Genomic_DNA"/>
</dbReference>